<organism evidence="3 4">
    <name type="scientific">Vanilla planifolia</name>
    <name type="common">Vanilla</name>
    <dbReference type="NCBI Taxonomy" id="51239"/>
    <lineage>
        <taxon>Eukaryota</taxon>
        <taxon>Viridiplantae</taxon>
        <taxon>Streptophyta</taxon>
        <taxon>Embryophyta</taxon>
        <taxon>Tracheophyta</taxon>
        <taxon>Spermatophyta</taxon>
        <taxon>Magnoliopsida</taxon>
        <taxon>Liliopsida</taxon>
        <taxon>Asparagales</taxon>
        <taxon>Orchidaceae</taxon>
        <taxon>Vanilloideae</taxon>
        <taxon>Vanilleae</taxon>
        <taxon>Vanilla</taxon>
    </lineage>
</organism>
<dbReference type="Pfam" id="PF10354">
    <property type="entry name" value="BMT5-like"/>
    <property type="match status" value="1"/>
</dbReference>
<accession>A0A835RQV4</accession>
<evidence type="ECO:0000256" key="1">
    <source>
        <dbReference type="SAM" id="MobiDB-lite"/>
    </source>
</evidence>
<sequence>MLEKASYYSPPGKRKTKLSAGEGKTENRLHFSVLRMAEEIAAASAAGWEQEKWISHYSSSHRILLVGEGDFSFSACLARAFGSAKKMVATSYDSEERVLEKHRSAKNHLYELRMLGCTVLHGINVKDMHECPLLNLVRFDRIVFNFPHAGHAPYLKESDDELIRRHRELLRDFFSSAKWLVNKGGEVHVTHRDDLPYARWRIISSARKRGLMITEKALFEKKEYPGYHHKRGGDIKGNKTFPIGLCYTFKFAVEYEREEREEEREEESSLSLGKAPNVDLVEVFGDLVI</sequence>
<evidence type="ECO:0000313" key="3">
    <source>
        <dbReference type="EMBL" id="KAG0490407.1"/>
    </source>
</evidence>
<reference evidence="3 4" key="1">
    <citation type="journal article" date="2020" name="Nat. Food">
        <title>A phased Vanilla planifolia genome enables genetic improvement of flavour and production.</title>
        <authorList>
            <person name="Hasing T."/>
            <person name="Tang H."/>
            <person name="Brym M."/>
            <person name="Khazi F."/>
            <person name="Huang T."/>
            <person name="Chambers A.H."/>
        </authorList>
    </citation>
    <scope>NUCLEOTIDE SEQUENCE [LARGE SCALE GENOMIC DNA]</scope>
    <source>
        <tissue evidence="3">Leaf</tissue>
    </source>
</reference>
<comment type="caution">
    <text evidence="3">The sequence shown here is derived from an EMBL/GenBank/DDBJ whole genome shotgun (WGS) entry which is preliminary data.</text>
</comment>
<dbReference type="Proteomes" id="UP000639772">
    <property type="component" value="Chromosome 3"/>
</dbReference>
<protein>
    <recommendedName>
        <fullName evidence="2">25S rRNA (uridine-N(3))-methyltransferase BMT5-like domain-containing protein</fullName>
    </recommendedName>
</protein>
<feature type="region of interest" description="Disordered" evidence="1">
    <location>
        <begin position="1"/>
        <end position="23"/>
    </location>
</feature>
<dbReference type="GO" id="GO:0070042">
    <property type="term" value="F:rRNA (uridine-N3-)-methyltransferase activity"/>
    <property type="evidence" value="ECO:0007669"/>
    <property type="project" value="InterPro"/>
</dbReference>
<dbReference type="GO" id="GO:0070475">
    <property type="term" value="P:rRNA base methylation"/>
    <property type="evidence" value="ECO:0007669"/>
    <property type="project" value="InterPro"/>
</dbReference>
<feature type="domain" description="25S rRNA (uridine-N(3))-methyltransferase BMT5-like" evidence="2">
    <location>
        <begin position="64"/>
        <end position="231"/>
    </location>
</feature>
<gene>
    <name evidence="3" type="ORF">HPP92_007270</name>
</gene>
<dbReference type="CDD" id="cd02440">
    <property type="entry name" value="AdoMet_MTases"/>
    <property type="match status" value="1"/>
</dbReference>
<dbReference type="PANTHER" id="PTHR11538:SF64">
    <property type="entry name" value="25S RRNA (URIDINE-N(3))-METHYLTRANSFERASE BMT5-LIKE DOMAIN-CONTAINING PROTEIN"/>
    <property type="match status" value="1"/>
</dbReference>
<dbReference type="OrthoDB" id="273345at2759"/>
<dbReference type="InterPro" id="IPR019446">
    <property type="entry name" value="BMT5-like"/>
</dbReference>
<proteinExistence type="predicted"/>
<evidence type="ECO:0000313" key="4">
    <source>
        <dbReference type="Proteomes" id="UP000639772"/>
    </source>
</evidence>
<name>A0A835RQV4_VANPL</name>
<dbReference type="PANTHER" id="PTHR11538">
    <property type="entry name" value="PHENYLALANYL-TRNA SYNTHETASE"/>
    <property type="match status" value="1"/>
</dbReference>
<dbReference type="AlphaFoldDB" id="A0A835RQV4"/>
<evidence type="ECO:0000259" key="2">
    <source>
        <dbReference type="Pfam" id="PF10354"/>
    </source>
</evidence>
<dbReference type="GO" id="GO:0005737">
    <property type="term" value="C:cytoplasm"/>
    <property type="evidence" value="ECO:0007669"/>
    <property type="project" value="TreeGrafter"/>
</dbReference>
<dbReference type="EMBL" id="JADCNM010000003">
    <property type="protein sequence ID" value="KAG0490407.1"/>
    <property type="molecule type" value="Genomic_DNA"/>
</dbReference>